<evidence type="ECO:0000313" key="4">
    <source>
        <dbReference type="Proteomes" id="UP000266188"/>
    </source>
</evidence>
<proteinExistence type="predicted"/>
<reference evidence="4" key="1">
    <citation type="submission" date="2017-02" db="EMBL/GenBank/DDBJ databases">
        <authorList>
            <person name="Tafer H."/>
            <person name="Lopandic K."/>
        </authorList>
    </citation>
    <scope>NUCLEOTIDE SEQUENCE [LARGE SCALE GENOMIC DNA]</scope>
    <source>
        <strain evidence="4">CBS 366.77</strain>
    </source>
</reference>
<dbReference type="InterPro" id="IPR017946">
    <property type="entry name" value="PLC-like_Pdiesterase_TIM-brl"/>
</dbReference>
<dbReference type="PROSITE" id="PS51704">
    <property type="entry name" value="GP_PDE"/>
    <property type="match status" value="1"/>
</dbReference>
<evidence type="ECO:0000313" key="3">
    <source>
        <dbReference type="EMBL" id="RJE20458.1"/>
    </source>
</evidence>
<dbReference type="PANTHER" id="PTHR43805">
    <property type="entry name" value="GLYCEROPHOSPHORYL DIESTER PHOSPHODIESTERASE"/>
    <property type="match status" value="1"/>
</dbReference>
<dbReference type="AlphaFoldDB" id="A0A3A2ZBC4"/>
<feature type="region of interest" description="Disordered" evidence="1">
    <location>
        <begin position="1"/>
        <end position="37"/>
    </location>
</feature>
<evidence type="ECO:0000259" key="2">
    <source>
        <dbReference type="PROSITE" id="PS51704"/>
    </source>
</evidence>
<comment type="caution">
    <text evidence="3">The sequence shown here is derived from an EMBL/GenBank/DDBJ whole genome shotgun (WGS) entry which is preliminary data.</text>
</comment>
<dbReference type="PANTHER" id="PTHR43805:SF1">
    <property type="entry name" value="GP-PDE DOMAIN-CONTAINING PROTEIN"/>
    <property type="match status" value="1"/>
</dbReference>
<feature type="compositionally biased region" description="Polar residues" evidence="1">
    <location>
        <begin position="15"/>
        <end position="32"/>
    </location>
</feature>
<dbReference type="Proteomes" id="UP000266188">
    <property type="component" value="Unassembled WGS sequence"/>
</dbReference>
<feature type="domain" description="GP-PDE" evidence="2">
    <location>
        <begin position="32"/>
        <end position="275"/>
    </location>
</feature>
<dbReference type="GO" id="GO:0006629">
    <property type="term" value="P:lipid metabolic process"/>
    <property type="evidence" value="ECO:0007669"/>
    <property type="project" value="InterPro"/>
</dbReference>
<accession>A0A3A2ZBC4</accession>
<dbReference type="InterPro" id="IPR030395">
    <property type="entry name" value="GP_PDE_dom"/>
</dbReference>
<dbReference type="CDD" id="cd08570">
    <property type="entry name" value="GDPD_YPL206cp_fungi"/>
    <property type="match status" value="1"/>
</dbReference>
<gene>
    <name evidence="3" type="ORF">PHISCL_07219</name>
</gene>
<dbReference type="Pfam" id="PF03009">
    <property type="entry name" value="GDPD"/>
    <property type="match status" value="1"/>
</dbReference>
<dbReference type="SUPFAM" id="SSF51695">
    <property type="entry name" value="PLC-like phosphodiesterases"/>
    <property type="match status" value="1"/>
</dbReference>
<sequence length="289" mass="31411">MKTPAATLPADKIPTPTTSPRATENKSGTPVPQTVAHRGYKGKYPENSVAAFKGAIEAGANGIETDLRISRDGVVVLVHDKTLERCFGVKKLVSDCDWSYLQTLKSTQDPQVGIPRLVDLLEVLVQPGAEDVWALLDIKASQLDNPPSIMKKIADDLATVTSSIPWANRLVLGVWSASYIPACETYLPNMPIAIICFDASYARQFLRIPNANIGFNINQKIIMGPLGRGFLEEAKGKGRAVYAWTVNERNLMGWCVRKGVDGIVTDFPEIARELAEGSGGKDGEGMQEK</sequence>
<dbReference type="GO" id="GO:0008081">
    <property type="term" value="F:phosphoric diester hydrolase activity"/>
    <property type="evidence" value="ECO:0007669"/>
    <property type="project" value="InterPro"/>
</dbReference>
<feature type="non-terminal residue" evidence="3">
    <location>
        <position position="289"/>
    </location>
</feature>
<organism evidence="3 4">
    <name type="scientific">Aspergillus sclerotialis</name>
    <dbReference type="NCBI Taxonomy" id="2070753"/>
    <lineage>
        <taxon>Eukaryota</taxon>
        <taxon>Fungi</taxon>
        <taxon>Dikarya</taxon>
        <taxon>Ascomycota</taxon>
        <taxon>Pezizomycotina</taxon>
        <taxon>Eurotiomycetes</taxon>
        <taxon>Eurotiomycetidae</taxon>
        <taxon>Eurotiales</taxon>
        <taxon>Aspergillaceae</taxon>
        <taxon>Aspergillus</taxon>
        <taxon>Aspergillus subgen. Polypaecilum</taxon>
    </lineage>
</organism>
<dbReference type="Gene3D" id="3.20.20.190">
    <property type="entry name" value="Phosphatidylinositol (PI) phosphodiesterase"/>
    <property type="match status" value="1"/>
</dbReference>
<protein>
    <submittedName>
        <fullName evidence="3">Glycerophosphoryl diester phosphodiesterase</fullName>
    </submittedName>
</protein>
<name>A0A3A2ZBC4_9EURO</name>
<keyword evidence="4" id="KW-1185">Reference proteome</keyword>
<evidence type="ECO:0000256" key="1">
    <source>
        <dbReference type="SAM" id="MobiDB-lite"/>
    </source>
</evidence>
<dbReference type="OrthoDB" id="1058301at2759"/>
<dbReference type="EMBL" id="MVGC01000306">
    <property type="protein sequence ID" value="RJE20458.1"/>
    <property type="molecule type" value="Genomic_DNA"/>
</dbReference>
<dbReference type="STRING" id="2070753.A0A3A2ZBC4"/>